<evidence type="ECO:0000313" key="3">
    <source>
        <dbReference type="Proteomes" id="UP001144256"/>
    </source>
</evidence>
<dbReference type="Pfam" id="PF01261">
    <property type="entry name" value="AP_endonuc_2"/>
    <property type="match status" value="1"/>
</dbReference>
<proteinExistence type="predicted"/>
<dbReference type="InterPro" id="IPR050312">
    <property type="entry name" value="IolE/XylAMocC-like"/>
</dbReference>
<dbReference type="PANTHER" id="PTHR12110">
    <property type="entry name" value="HYDROXYPYRUVATE ISOMERASE"/>
    <property type="match status" value="1"/>
</dbReference>
<dbReference type="Proteomes" id="UP001144256">
    <property type="component" value="Unassembled WGS sequence"/>
</dbReference>
<comment type="caution">
    <text evidence="2">The sequence shown here is derived from an EMBL/GenBank/DDBJ whole genome shotgun (WGS) entry which is preliminary data.</text>
</comment>
<evidence type="ECO:0000313" key="2">
    <source>
        <dbReference type="EMBL" id="GKX31447.1"/>
    </source>
</evidence>
<dbReference type="RefSeq" id="WP_281818519.1">
    <property type="nucleotide sequence ID" value="NZ_BRLB01000017.1"/>
</dbReference>
<gene>
    <name evidence="2" type="ORF">SH1V18_39270</name>
</gene>
<feature type="domain" description="Xylose isomerase-like TIM barrel" evidence="1">
    <location>
        <begin position="31"/>
        <end position="254"/>
    </location>
</feature>
<keyword evidence="2" id="KW-0378">Hydrolase</keyword>
<dbReference type="InterPro" id="IPR013022">
    <property type="entry name" value="Xyl_isomerase-like_TIM-brl"/>
</dbReference>
<protein>
    <submittedName>
        <fullName evidence="2">AP endonuclease</fullName>
    </submittedName>
</protein>
<accession>A0A9W5YCH2</accession>
<keyword evidence="2" id="KW-0255">Endonuclease</keyword>
<reference evidence="2" key="1">
    <citation type="submission" date="2022-06" db="EMBL/GenBank/DDBJ databases">
        <title>Vallitalea longa sp. nov., an anaerobic bacterium isolated from marine sediment.</title>
        <authorList>
            <person name="Hirano S."/>
            <person name="Terahara T."/>
            <person name="Mori K."/>
            <person name="Hamada M."/>
            <person name="Matsumoto R."/>
            <person name="Kobayashi T."/>
        </authorList>
    </citation>
    <scope>NUCLEOTIDE SEQUENCE</scope>
    <source>
        <strain evidence="2">SH18-1</strain>
    </source>
</reference>
<dbReference type="AlphaFoldDB" id="A0A9W5YCH2"/>
<dbReference type="SUPFAM" id="SSF51658">
    <property type="entry name" value="Xylose isomerase-like"/>
    <property type="match status" value="1"/>
</dbReference>
<evidence type="ECO:0000259" key="1">
    <source>
        <dbReference type="Pfam" id="PF01261"/>
    </source>
</evidence>
<dbReference type="InterPro" id="IPR036237">
    <property type="entry name" value="Xyl_isomerase-like_sf"/>
</dbReference>
<dbReference type="GO" id="GO:0004519">
    <property type="term" value="F:endonuclease activity"/>
    <property type="evidence" value="ECO:0007669"/>
    <property type="project" value="UniProtKB-KW"/>
</dbReference>
<organism evidence="2 3">
    <name type="scientific">Vallitalea longa</name>
    <dbReference type="NCBI Taxonomy" id="2936439"/>
    <lineage>
        <taxon>Bacteria</taxon>
        <taxon>Bacillati</taxon>
        <taxon>Bacillota</taxon>
        <taxon>Clostridia</taxon>
        <taxon>Lachnospirales</taxon>
        <taxon>Vallitaleaceae</taxon>
        <taxon>Vallitalea</taxon>
    </lineage>
</organism>
<keyword evidence="2" id="KW-0540">Nuclease</keyword>
<keyword evidence="3" id="KW-1185">Reference proteome</keyword>
<name>A0A9W5YCH2_9FIRM</name>
<dbReference type="PANTHER" id="PTHR12110:SF41">
    <property type="entry name" value="INOSOSE DEHYDRATASE"/>
    <property type="match status" value="1"/>
</dbReference>
<sequence>MNKPIIAAQLFTVRELIADKSEAEIREVLTKIRKIGYKAIQISGVGEVTPEKAEIFSKIAKELEFDICATHFNIKYMQENIDWVIKIHKMWDCQYAGVGIMPKEYQQSDKLCEFVDIMNEVGKKLKKAGIQLIYHNHKMEFELKDGQPWLQYLYDNFNSEYVQLELDVHWVQAGGANPVTWINKVAGNMGVMHLKDYRIVNNEVQFAEIGKGNLEWTKILEAAYNAGVTYAAVEQDRHTDDPVQSLKESFDYLSTL</sequence>
<dbReference type="EMBL" id="BRLB01000017">
    <property type="protein sequence ID" value="GKX31447.1"/>
    <property type="molecule type" value="Genomic_DNA"/>
</dbReference>
<dbReference type="Gene3D" id="3.20.20.150">
    <property type="entry name" value="Divalent-metal-dependent TIM barrel enzymes"/>
    <property type="match status" value="1"/>
</dbReference>